<evidence type="ECO:0000256" key="1">
    <source>
        <dbReference type="RuleBase" id="RU367018"/>
    </source>
</evidence>
<evidence type="ECO:0000259" key="2">
    <source>
        <dbReference type="Pfam" id="PF10551"/>
    </source>
</evidence>
<dbReference type="GO" id="GO:0006355">
    <property type="term" value="P:regulation of DNA-templated transcription"/>
    <property type="evidence" value="ECO:0007669"/>
    <property type="project" value="UniProtKB-UniRule"/>
</dbReference>
<evidence type="ECO:0000313" key="4">
    <source>
        <dbReference type="Proteomes" id="UP000826271"/>
    </source>
</evidence>
<comment type="similarity">
    <text evidence="1">Belongs to the FHY3/FAR1 family.</text>
</comment>
<dbReference type="InterPro" id="IPR018289">
    <property type="entry name" value="MULE_transposase_dom"/>
</dbReference>
<dbReference type="GO" id="GO:0005634">
    <property type="term" value="C:nucleus"/>
    <property type="evidence" value="ECO:0007669"/>
    <property type="project" value="UniProtKB-SubCell"/>
</dbReference>
<accession>A0AAV6WJD9</accession>
<dbReference type="PANTHER" id="PTHR31669:SF299">
    <property type="entry name" value="PROTEIN FAR1-RELATED SEQUENCE"/>
    <property type="match status" value="1"/>
</dbReference>
<name>A0AAV6WJD9_9LAMI</name>
<proteinExistence type="inferred from homology"/>
<dbReference type="AlphaFoldDB" id="A0AAV6WJD9"/>
<organism evidence="3 4">
    <name type="scientific">Buddleja alternifolia</name>
    <dbReference type="NCBI Taxonomy" id="168488"/>
    <lineage>
        <taxon>Eukaryota</taxon>
        <taxon>Viridiplantae</taxon>
        <taxon>Streptophyta</taxon>
        <taxon>Embryophyta</taxon>
        <taxon>Tracheophyta</taxon>
        <taxon>Spermatophyta</taxon>
        <taxon>Magnoliopsida</taxon>
        <taxon>eudicotyledons</taxon>
        <taxon>Gunneridae</taxon>
        <taxon>Pentapetalae</taxon>
        <taxon>asterids</taxon>
        <taxon>lamiids</taxon>
        <taxon>Lamiales</taxon>
        <taxon>Scrophulariaceae</taxon>
        <taxon>Buddlejeae</taxon>
        <taxon>Buddleja</taxon>
    </lineage>
</organism>
<reference evidence="3" key="1">
    <citation type="submission" date="2019-10" db="EMBL/GenBank/DDBJ databases">
        <authorList>
            <person name="Zhang R."/>
            <person name="Pan Y."/>
            <person name="Wang J."/>
            <person name="Ma R."/>
            <person name="Yu S."/>
        </authorList>
    </citation>
    <scope>NUCLEOTIDE SEQUENCE</scope>
    <source>
        <strain evidence="3">LA-IB0</strain>
        <tissue evidence="3">Leaf</tissue>
    </source>
</reference>
<feature type="domain" description="MULE transposase" evidence="2">
    <location>
        <begin position="55"/>
        <end position="143"/>
    </location>
</feature>
<evidence type="ECO:0000313" key="3">
    <source>
        <dbReference type="EMBL" id="KAG8371216.1"/>
    </source>
</evidence>
<comment type="caution">
    <text evidence="3">The sequence shown here is derived from an EMBL/GenBank/DDBJ whole genome shotgun (WGS) entry which is preliminary data.</text>
</comment>
<dbReference type="GO" id="GO:0008270">
    <property type="term" value="F:zinc ion binding"/>
    <property type="evidence" value="ECO:0007669"/>
    <property type="project" value="UniProtKB-UniRule"/>
</dbReference>
<dbReference type="PANTHER" id="PTHR31669">
    <property type="entry name" value="PROTEIN FAR1-RELATED SEQUENCE 10-RELATED"/>
    <property type="match status" value="1"/>
</dbReference>
<dbReference type="Pfam" id="PF10551">
    <property type="entry name" value="MULE"/>
    <property type="match status" value="1"/>
</dbReference>
<protein>
    <recommendedName>
        <fullName evidence="1">Protein FAR1-RELATED SEQUENCE</fullName>
    </recommendedName>
</protein>
<comment type="function">
    <text evidence="1">Putative transcription activator involved in regulating light control of development.</text>
</comment>
<gene>
    <name evidence="3" type="ORF">BUALT_Bualt13G0064200</name>
</gene>
<keyword evidence="1" id="KW-0539">Nucleus</keyword>
<keyword evidence="4" id="KW-1185">Reference proteome</keyword>
<dbReference type="Proteomes" id="UP000826271">
    <property type="component" value="Unassembled WGS sequence"/>
</dbReference>
<comment type="subcellular location">
    <subcellularLocation>
        <location evidence="1">Nucleus</location>
    </subcellularLocation>
</comment>
<dbReference type="InterPro" id="IPR031052">
    <property type="entry name" value="FHY3/FAR1"/>
</dbReference>
<dbReference type="EMBL" id="WHWC01000013">
    <property type="protein sequence ID" value="KAG8371216.1"/>
    <property type="molecule type" value="Genomic_DNA"/>
</dbReference>
<sequence length="143" mass="16293">MKIGDTGGVLEYLQQRQLDDSNFFYAIQVDEDDLIANILWVDAQMKVDYSYLGDIICFDTTYRKNKEGRPFALFVGVNHHKQTTVFGAALLYDETTSTFMWLFDTFARAMSGKIPKTILTNQDAAMAKALATEWAKTCHRLCI</sequence>
<keyword evidence="1" id="KW-0479">Metal-binding</keyword>
<keyword evidence="1" id="KW-0863">Zinc-finger</keyword>
<keyword evidence="1" id="KW-0862">Zinc</keyword>